<dbReference type="AlphaFoldDB" id="A0AAF3FFQ5"/>
<evidence type="ECO:0000313" key="2">
    <source>
        <dbReference type="Proteomes" id="UP000887575"/>
    </source>
</evidence>
<dbReference type="GO" id="GO:0006355">
    <property type="term" value="P:regulation of DNA-templated transcription"/>
    <property type="evidence" value="ECO:0007669"/>
    <property type="project" value="InterPro"/>
</dbReference>
<keyword evidence="2" id="KW-1185">Reference proteome</keyword>
<evidence type="ECO:0000313" key="3">
    <source>
        <dbReference type="WBParaSite" id="MBELARI_LOCUS5696"/>
    </source>
</evidence>
<sequence>MDQFFGVVKGMSSQTQAQSRGGVKISVLDPPFQSSSELITASQPPFRVLPFSKSQIDDTQATSSYFCQEQLRNDEQETIADLPGLSSFSRGKEKLHSEPKQVNRIRTELASDDIKLVNELGRLAPDQLVAYIKNVQNAALNLSLEEKKQFEKGRFLKIFTTE</sequence>
<comment type="similarity">
    <text evidence="1">Belongs to the lin-52 family.</text>
</comment>
<dbReference type="WBParaSite" id="MBELARI_LOCUS5696">
    <property type="protein sequence ID" value="MBELARI_LOCUS5696"/>
    <property type="gene ID" value="MBELARI_LOCUS5696"/>
</dbReference>
<name>A0AAF3FFQ5_9BILA</name>
<evidence type="ECO:0000256" key="1">
    <source>
        <dbReference type="ARBA" id="ARBA00005456"/>
    </source>
</evidence>
<dbReference type="Pfam" id="PF10044">
    <property type="entry name" value="LIN52"/>
    <property type="match status" value="1"/>
</dbReference>
<dbReference type="InterPro" id="IPR018737">
    <property type="entry name" value="DREAM_LIN52"/>
</dbReference>
<dbReference type="Proteomes" id="UP000887575">
    <property type="component" value="Unassembled WGS sequence"/>
</dbReference>
<dbReference type="PANTHER" id="PTHR31489:SF2">
    <property type="entry name" value="PROTEIN LIN-52 HOMOLOG"/>
    <property type="match status" value="1"/>
</dbReference>
<dbReference type="GO" id="GO:0070176">
    <property type="term" value="C:DRM complex"/>
    <property type="evidence" value="ECO:0007669"/>
    <property type="project" value="InterPro"/>
</dbReference>
<accession>A0AAF3FFQ5</accession>
<reference evidence="3" key="1">
    <citation type="submission" date="2024-02" db="UniProtKB">
        <authorList>
            <consortium name="WormBaseParasite"/>
        </authorList>
    </citation>
    <scope>IDENTIFICATION</scope>
</reference>
<dbReference type="PANTHER" id="PTHR31489">
    <property type="entry name" value="LIN52 FAMILY MEMBER"/>
    <property type="match status" value="1"/>
</dbReference>
<proteinExistence type="inferred from homology"/>
<organism evidence="2 3">
    <name type="scientific">Mesorhabditis belari</name>
    <dbReference type="NCBI Taxonomy" id="2138241"/>
    <lineage>
        <taxon>Eukaryota</taxon>
        <taxon>Metazoa</taxon>
        <taxon>Ecdysozoa</taxon>
        <taxon>Nematoda</taxon>
        <taxon>Chromadorea</taxon>
        <taxon>Rhabditida</taxon>
        <taxon>Rhabditina</taxon>
        <taxon>Rhabditomorpha</taxon>
        <taxon>Rhabditoidea</taxon>
        <taxon>Rhabditidae</taxon>
        <taxon>Mesorhabditinae</taxon>
        <taxon>Mesorhabditis</taxon>
    </lineage>
</organism>
<protein>
    <submittedName>
        <fullName evidence="3">Uncharacterized protein</fullName>
    </submittedName>
</protein>